<evidence type="ECO:0000313" key="11">
    <source>
        <dbReference type="EMBL" id="MFC0678530.1"/>
    </source>
</evidence>
<organism evidence="11 12">
    <name type="scientific">Lysobacter korlensis</name>
    <dbReference type="NCBI Taxonomy" id="553636"/>
    <lineage>
        <taxon>Bacteria</taxon>
        <taxon>Pseudomonadati</taxon>
        <taxon>Pseudomonadota</taxon>
        <taxon>Gammaproteobacteria</taxon>
        <taxon>Lysobacterales</taxon>
        <taxon>Lysobacteraceae</taxon>
        <taxon>Lysobacter</taxon>
    </lineage>
</organism>
<evidence type="ECO:0000256" key="1">
    <source>
        <dbReference type="ARBA" id="ARBA00000085"/>
    </source>
</evidence>
<dbReference type="RefSeq" id="WP_386668467.1">
    <property type="nucleotide sequence ID" value="NZ_JBHLTG010000002.1"/>
</dbReference>
<dbReference type="PANTHER" id="PTHR24421">
    <property type="entry name" value="NITRATE/NITRITE SENSOR PROTEIN NARX-RELATED"/>
    <property type="match status" value="1"/>
</dbReference>
<feature type="transmembrane region" description="Helical" evidence="9">
    <location>
        <begin position="112"/>
        <end position="129"/>
    </location>
</feature>
<evidence type="ECO:0000256" key="3">
    <source>
        <dbReference type="ARBA" id="ARBA00022553"/>
    </source>
</evidence>
<evidence type="ECO:0000256" key="7">
    <source>
        <dbReference type="ARBA" id="ARBA00022840"/>
    </source>
</evidence>
<dbReference type="SUPFAM" id="SSF55874">
    <property type="entry name" value="ATPase domain of HSP90 chaperone/DNA topoisomerase II/histidine kinase"/>
    <property type="match status" value="1"/>
</dbReference>
<keyword evidence="9" id="KW-0472">Membrane</keyword>
<dbReference type="Gene3D" id="3.30.565.10">
    <property type="entry name" value="Histidine kinase-like ATPase, C-terminal domain"/>
    <property type="match status" value="1"/>
</dbReference>
<evidence type="ECO:0000256" key="4">
    <source>
        <dbReference type="ARBA" id="ARBA00022679"/>
    </source>
</evidence>
<keyword evidence="7" id="KW-0067">ATP-binding</keyword>
<dbReference type="EC" id="2.7.13.3" evidence="2"/>
<evidence type="ECO:0000256" key="6">
    <source>
        <dbReference type="ARBA" id="ARBA00022777"/>
    </source>
</evidence>
<dbReference type="InterPro" id="IPR050482">
    <property type="entry name" value="Sensor_HK_TwoCompSys"/>
</dbReference>
<evidence type="ECO:0000256" key="2">
    <source>
        <dbReference type="ARBA" id="ARBA00012438"/>
    </source>
</evidence>
<keyword evidence="5" id="KW-0547">Nucleotide-binding</keyword>
<dbReference type="Pfam" id="PF07730">
    <property type="entry name" value="HisKA_3"/>
    <property type="match status" value="1"/>
</dbReference>
<keyword evidence="8" id="KW-0902">Two-component regulatory system</keyword>
<name>A0ABV6RNF6_9GAMM</name>
<sequence length="406" mass="44053">MRQAVSQPRSPEAELPALTGRARTLDVVLIAIALLYVLANSFGFGEFARLPQWYWGVDIALGVVASVALWWARKHPVLIGVLMIIPGTLSITAGLAVVAAVYRLGASASPRLSIPVVGVHLALALPYHWVVDVPGMDWLTWLIFIPLLYLLTLSVGLLARARQQVIEGLQRAAVADRERYNAQLATLRRDERERIAREMHDVLAHRISLLSVHAGALEFRTKSAADPGHRPMSPEEVHDAAVVIRENAHLAVEELRELLEVLREDESASPLGASRPQPRLEDVRDLIDEARRAGQHVDMTIDEAAVQNARASVQRTAYRIVQEGLTNARKHAPHSPVSVAIRGDDGRLRVEVTNPVALGLTATEIPGAGAGLAGLTERVRIDGGKLRHGLTGGIFALSGELPIGTP</sequence>
<dbReference type="GO" id="GO:0016301">
    <property type="term" value="F:kinase activity"/>
    <property type="evidence" value="ECO:0007669"/>
    <property type="project" value="UniProtKB-KW"/>
</dbReference>
<dbReference type="InterPro" id="IPR011712">
    <property type="entry name" value="Sig_transdc_His_kin_sub3_dim/P"/>
</dbReference>
<keyword evidence="6 11" id="KW-0418">Kinase</keyword>
<keyword evidence="9" id="KW-0812">Transmembrane</keyword>
<feature type="transmembrane region" description="Helical" evidence="9">
    <location>
        <begin position="27"/>
        <end position="45"/>
    </location>
</feature>
<gene>
    <name evidence="11" type="ORF">ACFFGH_11840</name>
</gene>
<comment type="caution">
    <text evidence="11">The sequence shown here is derived from an EMBL/GenBank/DDBJ whole genome shotgun (WGS) entry which is preliminary data.</text>
</comment>
<accession>A0ABV6RNF6</accession>
<dbReference type="CDD" id="cd16917">
    <property type="entry name" value="HATPase_UhpB-NarQ-NarX-like"/>
    <property type="match status" value="1"/>
</dbReference>
<evidence type="ECO:0000259" key="10">
    <source>
        <dbReference type="Pfam" id="PF07730"/>
    </source>
</evidence>
<dbReference type="PANTHER" id="PTHR24421:SF10">
    <property type="entry name" value="NITRATE_NITRITE SENSOR PROTEIN NARQ"/>
    <property type="match status" value="1"/>
</dbReference>
<feature type="transmembrane region" description="Helical" evidence="9">
    <location>
        <begin position="141"/>
        <end position="161"/>
    </location>
</feature>
<protein>
    <recommendedName>
        <fullName evidence="2">histidine kinase</fullName>
        <ecNumber evidence="2">2.7.13.3</ecNumber>
    </recommendedName>
</protein>
<dbReference type="Gene3D" id="1.20.5.1930">
    <property type="match status" value="1"/>
</dbReference>
<comment type="catalytic activity">
    <reaction evidence="1">
        <text>ATP + protein L-histidine = ADP + protein N-phospho-L-histidine.</text>
        <dbReference type="EC" id="2.7.13.3"/>
    </reaction>
</comment>
<keyword evidence="9" id="KW-1133">Transmembrane helix</keyword>
<feature type="transmembrane region" description="Helical" evidence="9">
    <location>
        <begin position="77"/>
        <end position="100"/>
    </location>
</feature>
<reference evidence="11 12" key="1">
    <citation type="submission" date="2024-09" db="EMBL/GenBank/DDBJ databases">
        <authorList>
            <person name="Sun Q."/>
            <person name="Mori K."/>
        </authorList>
    </citation>
    <scope>NUCLEOTIDE SEQUENCE [LARGE SCALE GENOMIC DNA]</scope>
    <source>
        <strain evidence="11 12">KCTC 23076</strain>
    </source>
</reference>
<evidence type="ECO:0000256" key="8">
    <source>
        <dbReference type="ARBA" id="ARBA00023012"/>
    </source>
</evidence>
<keyword evidence="4" id="KW-0808">Transferase</keyword>
<evidence type="ECO:0000313" key="12">
    <source>
        <dbReference type="Proteomes" id="UP001589896"/>
    </source>
</evidence>
<dbReference type="EMBL" id="JBHLTG010000002">
    <property type="protein sequence ID" value="MFC0678530.1"/>
    <property type="molecule type" value="Genomic_DNA"/>
</dbReference>
<feature type="domain" description="Signal transduction histidine kinase subgroup 3 dimerisation and phosphoacceptor" evidence="10">
    <location>
        <begin position="191"/>
        <end position="266"/>
    </location>
</feature>
<evidence type="ECO:0000256" key="9">
    <source>
        <dbReference type="SAM" id="Phobius"/>
    </source>
</evidence>
<proteinExistence type="predicted"/>
<keyword evidence="3" id="KW-0597">Phosphoprotein</keyword>
<dbReference type="InterPro" id="IPR036890">
    <property type="entry name" value="HATPase_C_sf"/>
</dbReference>
<dbReference type="Proteomes" id="UP001589896">
    <property type="component" value="Unassembled WGS sequence"/>
</dbReference>
<keyword evidence="12" id="KW-1185">Reference proteome</keyword>
<feature type="transmembrane region" description="Helical" evidence="9">
    <location>
        <begin position="52"/>
        <end position="71"/>
    </location>
</feature>
<evidence type="ECO:0000256" key="5">
    <source>
        <dbReference type="ARBA" id="ARBA00022741"/>
    </source>
</evidence>